<name>A0AAV7MBI2_PLEWA</name>
<comment type="caution">
    <text evidence="2">The sequence shown here is derived from an EMBL/GenBank/DDBJ whole genome shotgun (WGS) entry which is preliminary data.</text>
</comment>
<keyword evidence="3" id="KW-1185">Reference proteome</keyword>
<feature type="compositionally biased region" description="Low complexity" evidence="1">
    <location>
        <begin position="380"/>
        <end position="396"/>
    </location>
</feature>
<feature type="compositionally biased region" description="Polar residues" evidence="1">
    <location>
        <begin position="199"/>
        <end position="210"/>
    </location>
</feature>
<evidence type="ECO:0000313" key="2">
    <source>
        <dbReference type="EMBL" id="KAJ1101121.1"/>
    </source>
</evidence>
<evidence type="ECO:0000313" key="3">
    <source>
        <dbReference type="Proteomes" id="UP001066276"/>
    </source>
</evidence>
<feature type="compositionally biased region" description="Basic residues" evidence="1">
    <location>
        <begin position="214"/>
        <end position="224"/>
    </location>
</feature>
<reference evidence="2" key="1">
    <citation type="journal article" date="2022" name="bioRxiv">
        <title>Sequencing and chromosome-scale assembly of the giantPleurodeles waltlgenome.</title>
        <authorList>
            <person name="Brown T."/>
            <person name="Elewa A."/>
            <person name="Iarovenko S."/>
            <person name="Subramanian E."/>
            <person name="Araus A.J."/>
            <person name="Petzold A."/>
            <person name="Susuki M."/>
            <person name="Suzuki K.-i.T."/>
            <person name="Hayashi T."/>
            <person name="Toyoda A."/>
            <person name="Oliveira C."/>
            <person name="Osipova E."/>
            <person name="Leigh N.D."/>
            <person name="Simon A."/>
            <person name="Yun M.H."/>
        </authorList>
    </citation>
    <scope>NUCLEOTIDE SEQUENCE</scope>
    <source>
        <strain evidence="2">20211129_DDA</strain>
        <tissue evidence="2">Liver</tissue>
    </source>
</reference>
<feature type="region of interest" description="Disordered" evidence="1">
    <location>
        <begin position="188"/>
        <end position="356"/>
    </location>
</feature>
<feature type="compositionally biased region" description="Low complexity" evidence="1">
    <location>
        <begin position="236"/>
        <end position="282"/>
    </location>
</feature>
<feature type="compositionally biased region" description="Polar residues" evidence="1">
    <location>
        <begin position="61"/>
        <end position="74"/>
    </location>
</feature>
<proteinExistence type="predicted"/>
<accession>A0AAV7MBI2</accession>
<feature type="compositionally biased region" description="Low complexity" evidence="1">
    <location>
        <begin position="315"/>
        <end position="356"/>
    </location>
</feature>
<feature type="compositionally biased region" description="Basic residues" evidence="1">
    <location>
        <begin position="491"/>
        <end position="509"/>
    </location>
</feature>
<organism evidence="2 3">
    <name type="scientific">Pleurodeles waltl</name>
    <name type="common">Iberian ribbed newt</name>
    <dbReference type="NCBI Taxonomy" id="8319"/>
    <lineage>
        <taxon>Eukaryota</taxon>
        <taxon>Metazoa</taxon>
        <taxon>Chordata</taxon>
        <taxon>Craniata</taxon>
        <taxon>Vertebrata</taxon>
        <taxon>Euteleostomi</taxon>
        <taxon>Amphibia</taxon>
        <taxon>Batrachia</taxon>
        <taxon>Caudata</taxon>
        <taxon>Salamandroidea</taxon>
        <taxon>Salamandridae</taxon>
        <taxon>Pleurodelinae</taxon>
        <taxon>Pleurodeles</taxon>
    </lineage>
</organism>
<dbReference type="EMBL" id="JANPWB010000014">
    <property type="protein sequence ID" value="KAJ1101121.1"/>
    <property type="molecule type" value="Genomic_DNA"/>
</dbReference>
<gene>
    <name evidence="2" type="ORF">NDU88_006193</name>
</gene>
<feature type="region of interest" description="Disordered" evidence="1">
    <location>
        <begin position="376"/>
        <end position="530"/>
    </location>
</feature>
<evidence type="ECO:0000256" key="1">
    <source>
        <dbReference type="SAM" id="MobiDB-lite"/>
    </source>
</evidence>
<feature type="compositionally biased region" description="Basic and acidic residues" evidence="1">
    <location>
        <begin position="457"/>
        <end position="468"/>
    </location>
</feature>
<sequence length="530" mass="54263">MASEHEGAAGHKAPVGPGTDTEGTSDPEGEGSTTTGTAGESSESDTSSDGSSLGVAATSVPPASTGTAATQRTSPALPAAPQSSLRAASPRKARVSFAPGTSAPAPVAPAALSAELIDLVRTLIVGQTTLLNAIQGVQREVQQSNAYLEGIHSGQAAHQRAFTALASALTAAIVPVSSLPLLTASSLSLSPVPQPIPSTPSDQPAHTSTPKSSSSKHKHHRSCKHSPEQHPDADMPTATATPVSPSSSSPSSLPVTSTLTPACTPTSASASVTTSPSSTVHTRAVTTPTAKYTSPVSSPTVSVTPSSKTHKRRQPPTQQPSTSRQPTAPAPSPNDSTPDSPTTTSSTSTSISTSPTLYLGPKKLFLANLNLFPPDDLPHPSSKSPKSTAATTSPASGVTVVPGFWGPPFGSSDTSISSKDTSSPSPARGPAKPRTAVRGPTGLPPRSNVRPLHHPHHLGEGRAREPHQRSGRAAGARRRWTPHATSQLGRRTLRRPGIRPRRVQKRHGPRATEQGVQARSGSLDLLDGHS</sequence>
<feature type="compositionally biased region" description="Low complexity" evidence="1">
    <location>
        <begin position="411"/>
        <end position="426"/>
    </location>
</feature>
<feature type="compositionally biased region" description="Low complexity" evidence="1">
    <location>
        <begin position="293"/>
        <end position="307"/>
    </location>
</feature>
<protein>
    <submittedName>
        <fullName evidence="2">Uncharacterized protein</fullName>
    </submittedName>
</protein>
<feature type="compositionally biased region" description="Low complexity" evidence="1">
    <location>
        <begin position="30"/>
        <end position="54"/>
    </location>
</feature>
<dbReference type="Proteomes" id="UP001066276">
    <property type="component" value="Chromosome 10"/>
</dbReference>
<feature type="region of interest" description="Disordered" evidence="1">
    <location>
        <begin position="1"/>
        <end position="106"/>
    </location>
</feature>
<dbReference type="AlphaFoldDB" id="A0AAV7MBI2"/>